<dbReference type="Proteomes" id="UP000634529">
    <property type="component" value="Unassembled WGS sequence"/>
</dbReference>
<feature type="domain" description="ATP-dependent DNA ligase family profile" evidence="3">
    <location>
        <begin position="164"/>
        <end position="301"/>
    </location>
</feature>
<evidence type="ECO:0000256" key="1">
    <source>
        <dbReference type="ARBA" id="ARBA00007572"/>
    </source>
</evidence>
<dbReference type="Gene3D" id="3.30.1490.70">
    <property type="match status" value="1"/>
</dbReference>
<dbReference type="InterPro" id="IPR012310">
    <property type="entry name" value="DNA_ligase_ATP-dep_cent"/>
</dbReference>
<evidence type="ECO:0000259" key="3">
    <source>
        <dbReference type="PROSITE" id="PS50160"/>
    </source>
</evidence>
<reference evidence="4 5" key="1">
    <citation type="submission" date="2020-09" db="EMBL/GenBank/DDBJ databases">
        <title>Paenibacillus sp. CAU 1523 isolated from sand of Haeundae Beach.</title>
        <authorList>
            <person name="Kim W."/>
        </authorList>
    </citation>
    <scope>NUCLEOTIDE SEQUENCE [LARGE SCALE GENOMIC DNA]</scope>
    <source>
        <strain evidence="4 5">CAU 1523</strain>
    </source>
</reference>
<dbReference type="Pfam" id="PF01068">
    <property type="entry name" value="DNA_ligase_A_M"/>
    <property type="match status" value="1"/>
</dbReference>
<evidence type="ECO:0000313" key="4">
    <source>
        <dbReference type="EMBL" id="MBD8498312.1"/>
    </source>
</evidence>
<dbReference type="Gene3D" id="3.30.470.30">
    <property type="entry name" value="DNA ligase/mRNA capping enzyme"/>
    <property type="match status" value="1"/>
</dbReference>
<proteinExistence type="inferred from homology"/>
<evidence type="ECO:0000313" key="5">
    <source>
        <dbReference type="Proteomes" id="UP000634529"/>
    </source>
</evidence>
<name>A0ABR9AWD1_9BACL</name>
<organism evidence="4 5">
    <name type="scientific">Paenibacillus arenosi</name>
    <dbReference type="NCBI Taxonomy" id="2774142"/>
    <lineage>
        <taxon>Bacteria</taxon>
        <taxon>Bacillati</taxon>
        <taxon>Bacillota</taxon>
        <taxon>Bacilli</taxon>
        <taxon>Bacillales</taxon>
        <taxon>Paenibacillaceae</taxon>
        <taxon>Paenibacillus</taxon>
    </lineage>
</organism>
<comment type="similarity">
    <text evidence="1">Belongs to the ATP-dependent DNA ligase family.</text>
</comment>
<keyword evidence="5" id="KW-1185">Reference proteome</keyword>
<dbReference type="GO" id="GO:0016874">
    <property type="term" value="F:ligase activity"/>
    <property type="evidence" value="ECO:0007669"/>
    <property type="project" value="UniProtKB-KW"/>
</dbReference>
<gene>
    <name evidence="4" type="ORF">IFO66_08305</name>
</gene>
<dbReference type="EMBL" id="JACYTN010000004">
    <property type="protein sequence ID" value="MBD8498312.1"/>
    <property type="molecule type" value="Genomic_DNA"/>
</dbReference>
<sequence length="382" mass="42534">MPRAPRSRTATGQAKQAAASAPFIAADTDAAALTNIPASLKPAKMRVSAIDPHSFVPMAPILADAVPQGSQWLHQLKWDGIRLIADCNLTSKQPSIKLYTKRMLDRTSSFTIIEQALAQLPALQGRSAVLDGEAVVIDPRLHRPSFSLILQRQRSSTAKQNEIAAHQRWPLSYVLFDLIALDGQDLRTWPYEARHQQLLNLFASQGQNHSLSKQVSIQVTDVYEDGQALWSWVVENQWEGVVSKRKNAPYSSGKKHQASYKCKKELELTALAYGVIINEGRIASLILFSQEGSYLGRVAIGLQQQHRELLETWAQHPDHANATKAYMAEPAPCPSKSLPQQLRRLTIRWFHAPLPCLVAALEMNESGLLRHPKLLALPYLSE</sequence>
<comment type="caution">
    <text evidence="4">The sequence shown here is derived from an EMBL/GenBank/DDBJ whole genome shotgun (WGS) entry which is preliminary data.</text>
</comment>
<dbReference type="RefSeq" id="WP_192024707.1">
    <property type="nucleotide sequence ID" value="NZ_JACYTN010000004.1"/>
</dbReference>
<dbReference type="CDD" id="cd07906">
    <property type="entry name" value="Adenylation_DNA_ligase_LigD_LigC"/>
    <property type="match status" value="1"/>
</dbReference>
<protein>
    <submittedName>
        <fullName evidence="4">DNA ligase</fullName>
    </submittedName>
</protein>
<keyword evidence="2 4" id="KW-0436">Ligase</keyword>
<dbReference type="PANTHER" id="PTHR45674">
    <property type="entry name" value="DNA LIGASE 1/3 FAMILY MEMBER"/>
    <property type="match status" value="1"/>
</dbReference>
<dbReference type="SUPFAM" id="SSF56091">
    <property type="entry name" value="DNA ligase/mRNA capping enzyme, catalytic domain"/>
    <property type="match status" value="1"/>
</dbReference>
<accession>A0ABR9AWD1</accession>
<dbReference type="PROSITE" id="PS50160">
    <property type="entry name" value="DNA_LIGASE_A3"/>
    <property type="match status" value="1"/>
</dbReference>
<dbReference type="InterPro" id="IPR050191">
    <property type="entry name" value="ATP-dep_DNA_ligase"/>
</dbReference>
<dbReference type="PANTHER" id="PTHR45674:SF4">
    <property type="entry name" value="DNA LIGASE 1"/>
    <property type="match status" value="1"/>
</dbReference>
<evidence type="ECO:0000256" key="2">
    <source>
        <dbReference type="ARBA" id="ARBA00022598"/>
    </source>
</evidence>